<dbReference type="GO" id="GO:0004803">
    <property type="term" value="F:transposase activity"/>
    <property type="evidence" value="ECO:0007669"/>
    <property type="project" value="InterPro"/>
</dbReference>
<dbReference type="GO" id="GO:0003677">
    <property type="term" value="F:DNA binding"/>
    <property type="evidence" value="ECO:0007669"/>
    <property type="project" value="InterPro"/>
</dbReference>
<proteinExistence type="predicted"/>
<keyword evidence="3" id="KW-1185">Reference proteome</keyword>
<organism evidence="2 3">
    <name type="scientific">Candidatus Xenolissoclinum pacificiensis L6</name>
    <dbReference type="NCBI Taxonomy" id="1401685"/>
    <lineage>
        <taxon>Bacteria</taxon>
        <taxon>Pseudomonadati</taxon>
        <taxon>Pseudomonadota</taxon>
        <taxon>Alphaproteobacteria</taxon>
        <taxon>Rickettsiales</taxon>
        <taxon>Anaplasmataceae</taxon>
        <taxon>Candidatus Xenolissoclinum</taxon>
    </lineage>
</organism>
<protein>
    <submittedName>
        <fullName evidence="2">Transposase</fullName>
    </submittedName>
</protein>
<gene>
    <name evidence="2" type="ORF">P857_23</name>
</gene>
<dbReference type="SUPFAM" id="SSF143422">
    <property type="entry name" value="Transposase IS200-like"/>
    <property type="match status" value="1"/>
</dbReference>
<feature type="domain" description="Transposase IS200-like" evidence="1">
    <location>
        <begin position="3"/>
        <end position="64"/>
    </location>
</feature>
<evidence type="ECO:0000313" key="2">
    <source>
        <dbReference type="EMBL" id="ETO91576.1"/>
    </source>
</evidence>
<dbReference type="InterPro" id="IPR036515">
    <property type="entry name" value="Transposase_17_sf"/>
</dbReference>
<dbReference type="Gene3D" id="3.30.70.1290">
    <property type="entry name" value="Transposase IS200-like"/>
    <property type="match status" value="1"/>
</dbReference>
<dbReference type="InterPro" id="IPR002686">
    <property type="entry name" value="Transposase_17"/>
</dbReference>
<evidence type="ECO:0000313" key="3">
    <source>
        <dbReference type="Proteomes" id="UP000018951"/>
    </source>
</evidence>
<sequence>MADIDPSFGVRKFVRTAKGNSSRILRIEFPFLKKKLPNLWANSSFISTVGGSPLNIVKRYIANQQLSQREKETKKWKDMLLTYKYKLYDHTRNKYFSKQINIAGCIYSIALHKRYYRIYKKVCIN</sequence>
<dbReference type="AlphaFoldDB" id="W2UZI8"/>
<comment type="caution">
    <text evidence="2">The sequence shown here is derived from an EMBL/GenBank/DDBJ whole genome shotgun (WGS) entry which is preliminary data.</text>
</comment>
<dbReference type="EMBL" id="AXCJ01000002">
    <property type="protein sequence ID" value="ETO91576.1"/>
    <property type="molecule type" value="Genomic_DNA"/>
</dbReference>
<name>W2UZI8_9RICK</name>
<dbReference type="Proteomes" id="UP000018951">
    <property type="component" value="Unassembled WGS sequence"/>
</dbReference>
<dbReference type="GO" id="GO:0006313">
    <property type="term" value="P:DNA transposition"/>
    <property type="evidence" value="ECO:0007669"/>
    <property type="project" value="InterPro"/>
</dbReference>
<dbReference type="Pfam" id="PF01797">
    <property type="entry name" value="Y1_Tnp"/>
    <property type="match status" value="1"/>
</dbReference>
<evidence type="ECO:0000259" key="1">
    <source>
        <dbReference type="Pfam" id="PF01797"/>
    </source>
</evidence>
<reference evidence="2 3" key="1">
    <citation type="journal article" date="2013" name="PLoS ONE">
        <title>Bacterial endosymbiosis in a chordate host: long-term co-evolution and conservation of secondary metabolism.</title>
        <authorList>
            <person name="Kwan J.C."/>
            <person name="Schmidt E.W."/>
        </authorList>
    </citation>
    <scope>NUCLEOTIDE SEQUENCE [LARGE SCALE GENOMIC DNA]</scope>
    <source>
        <strain evidence="3">L6</strain>
    </source>
</reference>
<accession>W2UZI8</accession>